<accession>A0A6C0HM55</accession>
<feature type="region of interest" description="Disordered" evidence="1">
    <location>
        <begin position="42"/>
        <end position="76"/>
    </location>
</feature>
<organism evidence="2">
    <name type="scientific">viral metagenome</name>
    <dbReference type="NCBI Taxonomy" id="1070528"/>
    <lineage>
        <taxon>unclassified sequences</taxon>
        <taxon>metagenomes</taxon>
        <taxon>organismal metagenomes</taxon>
    </lineage>
</organism>
<reference evidence="2" key="1">
    <citation type="journal article" date="2020" name="Nature">
        <title>Giant virus diversity and host interactions through global metagenomics.</title>
        <authorList>
            <person name="Schulz F."/>
            <person name="Roux S."/>
            <person name="Paez-Espino D."/>
            <person name="Jungbluth S."/>
            <person name="Walsh D.A."/>
            <person name="Denef V.J."/>
            <person name="McMahon K.D."/>
            <person name="Konstantinidis K.T."/>
            <person name="Eloe-Fadrosh E.A."/>
            <person name="Kyrpides N.C."/>
            <person name="Woyke T."/>
        </authorList>
    </citation>
    <scope>NUCLEOTIDE SEQUENCE</scope>
    <source>
        <strain evidence="2">GVMAG-M-3300023184-13</strain>
    </source>
</reference>
<feature type="compositionally biased region" description="Basic and acidic residues" evidence="1">
    <location>
        <begin position="44"/>
        <end position="76"/>
    </location>
</feature>
<name>A0A6C0HM55_9ZZZZ</name>
<sequence>MKNFNNSIKEKEQKILDFYKTIRELSGNSKLAKTVVRKRTKKNLYLEKEKEKAKEKQEKKDIQEKHDTDDHDYKDYKDKLQKGGAIDEDMAHKYTKQDANNTNKNNFVVWD</sequence>
<protein>
    <submittedName>
        <fullName evidence="2">Uncharacterized protein</fullName>
    </submittedName>
</protein>
<dbReference type="EMBL" id="MN739979">
    <property type="protein sequence ID" value="QHT81216.1"/>
    <property type="molecule type" value="Genomic_DNA"/>
</dbReference>
<dbReference type="AlphaFoldDB" id="A0A6C0HM55"/>
<evidence type="ECO:0000313" key="2">
    <source>
        <dbReference type="EMBL" id="QHT81216.1"/>
    </source>
</evidence>
<proteinExistence type="predicted"/>
<evidence type="ECO:0000256" key="1">
    <source>
        <dbReference type="SAM" id="MobiDB-lite"/>
    </source>
</evidence>